<dbReference type="EMBL" id="FMJD01000001">
    <property type="protein sequence ID" value="SCM70034.1"/>
    <property type="molecule type" value="Genomic_DNA"/>
</dbReference>
<name>A0A212LC40_9HYPH</name>
<evidence type="ECO:0000256" key="1">
    <source>
        <dbReference type="SAM" id="MobiDB-lite"/>
    </source>
</evidence>
<accession>A0A212LC40</accession>
<reference evidence="3" key="1">
    <citation type="submission" date="2016-08" db="EMBL/GenBank/DDBJ databases">
        <authorList>
            <person name="Seilhamer J.J."/>
        </authorList>
    </citation>
    <scope>NUCLEOTIDE SEQUENCE</scope>
    <source>
        <strain evidence="3">86</strain>
    </source>
</reference>
<organism evidence="3">
    <name type="scientific">uncultured Pleomorphomonas sp</name>
    <dbReference type="NCBI Taxonomy" id="442121"/>
    <lineage>
        <taxon>Bacteria</taxon>
        <taxon>Pseudomonadati</taxon>
        <taxon>Pseudomonadota</taxon>
        <taxon>Alphaproteobacteria</taxon>
        <taxon>Hyphomicrobiales</taxon>
        <taxon>Pleomorphomonadaceae</taxon>
        <taxon>Pleomorphomonas</taxon>
        <taxon>environmental samples</taxon>
    </lineage>
</organism>
<protein>
    <recommendedName>
        <fullName evidence="4">HK97 gp10 family phage protein</fullName>
    </recommendedName>
</protein>
<dbReference type="EMBL" id="FMJD01000005">
    <property type="protein sequence ID" value="SCM75122.1"/>
    <property type="molecule type" value="Genomic_DNA"/>
</dbReference>
<evidence type="ECO:0008006" key="4">
    <source>
        <dbReference type="Google" id="ProtNLM"/>
    </source>
</evidence>
<evidence type="ECO:0000313" key="2">
    <source>
        <dbReference type="EMBL" id="SCM70034.1"/>
    </source>
</evidence>
<proteinExistence type="predicted"/>
<sequence length="138" mass="14933">MADDGGLSRIQRRLNAIPARLKERMAAVAVEEANRVADDMRVLAPLDTGKLRGSIAVTPGGHSTPPYSQPGGSTVAPEGGATITAGNSDVRYAHLVEYGTTKTPAQPFFWAAYRLDKKAVVARFRREARKVIKETWGK</sequence>
<feature type="region of interest" description="Disordered" evidence="1">
    <location>
        <begin position="54"/>
        <end position="75"/>
    </location>
</feature>
<evidence type="ECO:0000313" key="3">
    <source>
        <dbReference type="EMBL" id="SCM75122.1"/>
    </source>
</evidence>
<dbReference type="Pfam" id="PF04883">
    <property type="entry name" value="HK97-gp10_like"/>
    <property type="match status" value="1"/>
</dbReference>
<gene>
    <name evidence="2" type="ORF">KL86PLE_10012</name>
    <name evidence="3" type="ORF">KL86PLE_130523</name>
</gene>
<dbReference type="InterPro" id="IPR010064">
    <property type="entry name" value="HK97-gp10_tail"/>
</dbReference>
<dbReference type="AlphaFoldDB" id="A0A212LC40"/>
<dbReference type="RefSeq" id="WP_288195418.1">
    <property type="nucleotide sequence ID" value="NZ_LT608334.1"/>
</dbReference>
<dbReference type="NCBIfam" id="TIGR01725">
    <property type="entry name" value="phge_HK97_gp10"/>
    <property type="match status" value="1"/>
</dbReference>